<dbReference type="Gene3D" id="2.40.340.10">
    <property type="entry name" value="MoeA, C-terminal, domain IV"/>
    <property type="match status" value="1"/>
</dbReference>
<dbReference type="InterPro" id="IPR005110">
    <property type="entry name" value="MoeA_linker/N"/>
</dbReference>
<dbReference type="InterPro" id="IPR036135">
    <property type="entry name" value="MoeA_linker/N_sf"/>
</dbReference>
<dbReference type="Gene3D" id="2.170.190.11">
    <property type="entry name" value="Molybdopterin biosynthesis moea protein, domain 3"/>
    <property type="match status" value="1"/>
</dbReference>
<dbReference type="AlphaFoldDB" id="A0A2G4F4L9"/>
<dbReference type="RefSeq" id="WP_096829699.1">
    <property type="nucleotide sequence ID" value="NZ_NXIB02000013.1"/>
</dbReference>
<dbReference type="Proteomes" id="UP000226442">
    <property type="component" value="Unassembled WGS sequence"/>
</dbReference>
<evidence type="ECO:0000256" key="2">
    <source>
        <dbReference type="ARBA" id="ARBA00002901"/>
    </source>
</evidence>
<keyword evidence="6 11" id="KW-0808">Transferase</keyword>
<evidence type="ECO:0000259" key="12">
    <source>
        <dbReference type="SMART" id="SM00852"/>
    </source>
</evidence>
<evidence type="ECO:0000256" key="9">
    <source>
        <dbReference type="ARBA" id="ARBA00023150"/>
    </source>
</evidence>
<dbReference type="Gene3D" id="3.90.105.10">
    <property type="entry name" value="Molybdopterin biosynthesis moea protein, domain 2"/>
    <property type="match status" value="1"/>
</dbReference>
<keyword evidence="5 11" id="KW-0500">Molybdenum</keyword>
<keyword evidence="8 11" id="KW-0460">Magnesium</keyword>
<evidence type="ECO:0000313" key="13">
    <source>
        <dbReference type="EMBL" id="PHX56712.1"/>
    </source>
</evidence>
<dbReference type="GO" id="GO:0005829">
    <property type="term" value="C:cytosol"/>
    <property type="evidence" value="ECO:0007669"/>
    <property type="project" value="TreeGrafter"/>
</dbReference>
<evidence type="ECO:0000256" key="4">
    <source>
        <dbReference type="ARBA" id="ARBA00010763"/>
    </source>
</evidence>
<dbReference type="InterPro" id="IPR005111">
    <property type="entry name" value="MoeA_C_domain_IV"/>
</dbReference>
<dbReference type="InterPro" id="IPR008284">
    <property type="entry name" value="MoCF_biosynth_CS"/>
</dbReference>
<dbReference type="OrthoDB" id="9804758at2"/>
<gene>
    <name evidence="13" type="ORF">CP500_003605</name>
</gene>
<evidence type="ECO:0000313" key="14">
    <source>
        <dbReference type="Proteomes" id="UP000226442"/>
    </source>
</evidence>
<dbReference type="Pfam" id="PF03453">
    <property type="entry name" value="MoeA_N"/>
    <property type="match status" value="1"/>
</dbReference>
<evidence type="ECO:0000256" key="5">
    <source>
        <dbReference type="ARBA" id="ARBA00022505"/>
    </source>
</evidence>
<dbReference type="FunFam" id="3.40.980.10:FF:000004">
    <property type="entry name" value="Molybdopterin molybdenumtransferase"/>
    <property type="match status" value="1"/>
</dbReference>
<dbReference type="NCBIfam" id="TIGR00177">
    <property type="entry name" value="molyb_syn"/>
    <property type="match status" value="1"/>
</dbReference>
<dbReference type="PANTHER" id="PTHR10192:SF5">
    <property type="entry name" value="GEPHYRIN"/>
    <property type="match status" value="1"/>
</dbReference>
<dbReference type="PANTHER" id="PTHR10192">
    <property type="entry name" value="MOLYBDOPTERIN BIOSYNTHESIS PROTEIN"/>
    <property type="match status" value="1"/>
</dbReference>
<dbReference type="Pfam" id="PF03454">
    <property type="entry name" value="MoeA_C"/>
    <property type="match status" value="1"/>
</dbReference>
<dbReference type="SUPFAM" id="SSF53218">
    <property type="entry name" value="Molybdenum cofactor biosynthesis proteins"/>
    <property type="match status" value="1"/>
</dbReference>
<dbReference type="EC" id="2.10.1.1" evidence="11"/>
<proteinExistence type="inferred from homology"/>
<dbReference type="GO" id="GO:0061599">
    <property type="term" value="F:molybdopterin molybdotransferase activity"/>
    <property type="evidence" value="ECO:0007669"/>
    <property type="project" value="UniProtKB-UniRule"/>
</dbReference>
<comment type="pathway">
    <text evidence="3 11">Cofactor biosynthesis; molybdopterin biosynthesis.</text>
</comment>
<dbReference type="Pfam" id="PF00994">
    <property type="entry name" value="MoCF_biosynth"/>
    <property type="match status" value="1"/>
</dbReference>
<dbReference type="SUPFAM" id="SSF63882">
    <property type="entry name" value="MoeA N-terminal region -like"/>
    <property type="match status" value="1"/>
</dbReference>
<evidence type="ECO:0000256" key="8">
    <source>
        <dbReference type="ARBA" id="ARBA00022842"/>
    </source>
</evidence>
<name>A0A2G4F4L9_9CYAN</name>
<comment type="caution">
    <text evidence="13">The sequence shown here is derived from an EMBL/GenBank/DDBJ whole genome shotgun (WGS) entry which is preliminary data.</text>
</comment>
<dbReference type="NCBIfam" id="NF045515">
    <property type="entry name" value="Glp_gephyrin"/>
    <property type="match status" value="1"/>
</dbReference>
<comment type="function">
    <text evidence="2 11">Catalyzes the insertion of molybdate into adenylated molybdopterin with the concomitant release of AMP.</text>
</comment>
<sequence>MLSVKEAESIVLNLAQPLDSQQDVETVDLLAASGRILAATVTSYLDFPYWDNSAMDGYAVRFADVENCSTEKTVALDIVEEIPAGYQPQYTVQPGQAARIFTGAVMPVGADTVVMQEETRREGDRIFILVSPEKPQAFVRHKGAFYQAGTPLLNPGTIINASEMAVLATAQCIQVPVYRRVRVAIFSTGDELVSPDQPLSPGKLVDSNQYALTVLLTQMGFEVIRLGIILDNQYELTKAITQAISTADVVLSTGGVSVGEYDYVEKILADLGGEIHIRAVAIKPGKPLTVAQFKRDVKTSDSSMMSSDCLYFGLPGNPVSALVCCWRFVVPALRKISGLGSDAWGPEFVRARCNVELRSHGQRETYVWGKLYLVAGVWEFEPAKGSQNSANLINLANTTGLAVLPPTETWILAGEFVEVLKVSH</sequence>
<reference evidence="13" key="1">
    <citation type="submission" date="2017-10" db="EMBL/GenBank/DDBJ databases">
        <title>Draft genome sequence of the planktic cyanobacteria Tychonema bourrellyi isolated from alpine lentic freshwater.</title>
        <authorList>
            <person name="Tett A."/>
            <person name="Armanini F."/>
            <person name="Asnicar F."/>
            <person name="Boscaini A."/>
            <person name="Pasolli E."/>
            <person name="Zolfo M."/>
            <person name="Donati C."/>
            <person name="Salmaso N."/>
            <person name="Segata N."/>
        </authorList>
    </citation>
    <scope>NUCLEOTIDE SEQUENCE</scope>
    <source>
        <strain evidence="13">FEM_GT703</strain>
    </source>
</reference>
<evidence type="ECO:0000256" key="10">
    <source>
        <dbReference type="ARBA" id="ARBA00047317"/>
    </source>
</evidence>
<keyword evidence="7 11" id="KW-0479">Metal-binding</keyword>
<evidence type="ECO:0000256" key="1">
    <source>
        <dbReference type="ARBA" id="ARBA00001946"/>
    </source>
</evidence>
<dbReference type="GO" id="GO:0006777">
    <property type="term" value="P:Mo-molybdopterin cofactor biosynthetic process"/>
    <property type="evidence" value="ECO:0007669"/>
    <property type="project" value="UniProtKB-UniRule"/>
</dbReference>
<dbReference type="InterPro" id="IPR036688">
    <property type="entry name" value="MoeA_C_domain_IV_sf"/>
</dbReference>
<comment type="similarity">
    <text evidence="4 11">Belongs to the MoeA family.</text>
</comment>
<dbReference type="InterPro" id="IPR036425">
    <property type="entry name" value="MoaB/Mog-like_dom_sf"/>
</dbReference>
<dbReference type="GO" id="GO:0046872">
    <property type="term" value="F:metal ion binding"/>
    <property type="evidence" value="ECO:0007669"/>
    <property type="project" value="UniProtKB-UniRule"/>
</dbReference>
<dbReference type="CDD" id="cd00887">
    <property type="entry name" value="MoeA"/>
    <property type="match status" value="1"/>
</dbReference>
<evidence type="ECO:0000256" key="3">
    <source>
        <dbReference type="ARBA" id="ARBA00005046"/>
    </source>
</evidence>
<dbReference type="EMBL" id="NXIB02000013">
    <property type="protein sequence ID" value="PHX56712.1"/>
    <property type="molecule type" value="Genomic_DNA"/>
</dbReference>
<comment type="cofactor">
    <cofactor evidence="1 11">
        <name>Mg(2+)</name>
        <dbReference type="ChEBI" id="CHEBI:18420"/>
    </cofactor>
</comment>
<dbReference type="PROSITE" id="PS01079">
    <property type="entry name" value="MOCF_BIOSYNTHESIS_2"/>
    <property type="match status" value="1"/>
</dbReference>
<evidence type="ECO:0000256" key="7">
    <source>
        <dbReference type="ARBA" id="ARBA00022723"/>
    </source>
</evidence>
<keyword evidence="14" id="KW-1185">Reference proteome</keyword>
<evidence type="ECO:0000256" key="11">
    <source>
        <dbReference type="RuleBase" id="RU365090"/>
    </source>
</evidence>
<accession>A0A2G4F4L9</accession>
<organism evidence="13 14">
    <name type="scientific">Tychonema bourrellyi FEM_GT703</name>
    <dbReference type="NCBI Taxonomy" id="2040638"/>
    <lineage>
        <taxon>Bacteria</taxon>
        <taxon>Bacillati</taxon>
        <taxon>Cyanobacteriota</taxon>
        <taxon>Cyanophyceae</taxon>
        <taxon>Oscillatoriophycideae</taxon>
        <taxon>Oscillatoriales</taxon>
        <taxon>Microcoleaceae</taxon>
        <taxon>Tychonema</taxon>
    </lineage>
</organism>
<comment type="catalytic activity">
    <reaction evidence="10">
        <text>adenylyl-molybdopterin + molybdate = Mo-molybdopterin + AMP + H(+)</text>
        <dbReference type="Rhea" id="RHEA:35047"/>
        <dbReference type="ChEBI" id="CHEBI:15378"/>
        <dbReference type="ChEBI" id="CHEBI:36264"/>
        <dbReference type="ChEBI" id="CHEBI:62727"/>
        <dbReference type="ChEBI" id="CHEBI:71302"/>
        <dbReference type="ChEBI" id="CHEBI:456215"/>
        <dbReference type="EC" id="2.10.1.1"/>
    </reaction>
</comment>
<feature type="domain" description="MoaB/Mog" evidence="12">
    <location>
        <begin position="184"/>
        <end position="335"/>
    </location>
</feature>
<dbReference type="InterPro" id="IPR038987">
    <property type="entry name" value="MoeA-like"/>
</dbReference>
<dbReference type="InterPro" id="IPR001453">
    <property type="entry name" value="MoaB/Mog_dom"/>
</dbReference>
<evidence type="ECO:0000256" key="6">
    <source>
        <dbReference type="ARBA" id="ARBA00022679"/>
    </source>
</evidence>
<dbReference type="UniPathway" id="UPA00344"/>
<keyword evidence="9 11" id="KW-0501">Molybdenum cofactor biosynthesis</keyword>
<dbReference type="Gene3D" id="3.40.980.10">
    <property type="entry name" value="MoaB/Mog-like domain"/>
    <property type="match status" value="1"/>
</dbReference>
<dbReference type="SMART" id="SM00852">
    <property type="entry name" value="MoCF_biosynth"/>
    <property type="match status" value="1"/>
</dbReference>
<dbReference type="SUPFAM" id="SSF63867">
    <property type="entry name" value="MoeA C-terminal domain-like"/>
    <property type="match status" value="1"/>
</dbReference>
<protein>
    <recommendedName>
        <fullName evidence="11">Molybdopterin molybdenumtransferase</fullName>
        <ecNumber evidence="11">2.10.1.1</ecNumber>
    </recommendedName>
</protein>